<feature type="transmembrane region" description="Helical" evidence="1">
    <location>
        <begin position="81"/>
        <end position="102"/>
    </location>
</feature>
<feature type="transmembrane region" description="Helical" evidence="1">
    <location>
        <begin position="108"/>
        <end position="127"/>
    </location>
</feature>
<name>A0A413RJP7_9CELL</name>
<dbReference type="PANTHER" id="PTHR37312">
    <property type="entry name" value="MEMBRANE-BOUND ACYLTRANSFERASE YKRP-RELATED"/>
    <property type="match status" value="1"/>
</dbReference>
<dbReference type="EMBL" id="QWKP01000209">
    <property type="protein sequence ID" value="RHA38895.1"/>
    <property type="molecule type" value="Genomic_DNA"/>
</dbReference>
<feature type="transmembrane region" description="Helical" evidence="1">
    <location>
        <begin position="233"/>
        <end position="257"/>
    </location>
</feature>
<evidence type="ECO:0000313" key="4">
    <source>
        <dbReference type="Proteomes" id="UP000283374"/>
    </source>
</evidence>
<keyword evidence="3" id="KW-0012">Acyltransferase</keyword>
<keyword evidence="3" id="KW-0808">Transferase</keyword>
<keyword evidence="1" id="KW-1133">Transmembrane helix</keyword>
<feature type="transmembrane region" description="Helical" evidence="1">
    <location>
        <begin position="163"/>
        <end position="180"/>
    </location>
</feature>
<feature type="domain" description="Acyltransferase 3" evidence="2">
    <location>
        <begin position="18"/>
        <end position="313"/>
    </location>
</feature>
<reference evidence="3 4" key="1">
    <citation type="submission" date="2018-08" db="EMBL/GenBank/DDBJ databases">
        <title>Cellulomonas rhizosphaerae sp. nov., a novel actinomycete isolated from soil.</title>
        <authorList>
            <person name="Tian Y."/>
        </authorList>
    </citation>
    <scope>NUCLEOTIDE SEQUENCE [LARGE SCALE GENOMIC DNA]</scope>
    <source>
        <strain evidence="3 4">NEAU-TCZ24</strain>
    </source>
</reference>
<feature type="transmembrane region" description="Helical" evidence="1">
    <location>
        <begin position="300"/>
        <end position="318"/>
    </location>
</feature>
<dbReference type="GO" id="GO:0016747">
    <property type="term" value="F:acyltransferase activity, transferring groups other than amino-acyl groups"/>
    <property type="evidence" value="ECO:0007669"/>
    <property type="project" value="InterPro"/>
</dbReference>
<dbReference type="AlphaFoldDB" id="A0A413RJP7"/>
<dbReference type="PANTHER" id="PTHR37312:SF1">
    <property type="entry name" value="MEMBRANE-BOUND ACYLTRANSFERASE YKRP-RELATED"/>
    <property type="match status" value="1"/>
</dbReference>
<keyword evidence="4" id="KW-1185">Reference proteome</keyword>
<feature type="transmembrane region" description="Helical" evidence="1">
    <location>
        <begin position="51"/>
        <end position="69"/>
    </location>
</feature>
<feature type="transmembrane region" description="Helical" evidence="1">
    <location>
        <begin position="273"/>
        <end position="294"/>
    </location>
</feature>
<evidence type="ECO:0000313" key="3">
    <source>
        <dbReference type="EMBL" id="RHA38895.1"/>
    </source>
</evidence>
<dbReference type="OrthoDB" id="6623990at2"/>
<accession>A0A413RJP7</accession>
<evidence type="ECO:0000259" key="2">
    <source>
        <dbReference type="Pfam" id="PF01757"/>
    </source>
</evidence>
<gene>
    <name evidence="3" type="ORF">D1825_12815</name>
</gene>
<dbReference type="InterPro" id="IPR002656">
    <property type="entry name" value="Acyl_transf_3_dom"/>
</dbReference>
<dbReference type="RefSeq" id="WP_118767804.1">
    <property type="nucleotide sequence ID" value="NZ_QWKP01000209.1"/>
</dbReference>
<protein>
    <submittedName>
        <fullName evidence="3">Acyltransferase</fullName>
    </submittedName>
</protein>
<dbReference type="Proteomes" id="UP000283374">
    <property type="component" value="Unassembled WGS sequence"/>
</dbReference>
<evidence type="ECO:0000256" key="1">
    <source>
        <dbReference type="SAM" id="Phobius"/>
    </source>
</evidence>
<organism evidence="3 4">
    <name type="scientific">Cellulomonas rhizosphaerae</name>
    <dbReference type="NCBI Taxonomy" id="2293719"/>
    <lineage>
        <taxon>Bacteria</taxon>
        <taxon>Bacillati</taxon>
        <taxon>Actinomycetota</taxon>
        <taxon>Actinomycetes</taxon>
        <taxon>Micrococcales</taxon>
        <taxon>Cellulomonadaceae</taxon>
        <taxon>Cellulomonas</taxon>
    </lineage>
</organism>
<keyword evidence="1" id="KW-0472">Membrane</keyword>
<sequence>MTAPSAAVAAPSARPRDPWLDNARTALIVLVVLGHALALVDTAWAVDAKRWIYTFHMPAFVLVSGYFSRSFVGRPRQLGQLVVGVLVPYLVFTLILAVEAAVVSDHSVRWNVITPPFALWYLLALVLWRLVTPLLGVLRGSVVICIAVGLLSPLDTGLGSELSLARVLGFLPYFAIGLALRPQHLALLRTRIARAAGAVVLAATFAFFLLTSPRLKNEWLYMRKPYDGFTDPGLTAVATRGALLVLALVMTASVLAVCSSRQGPLTVVGRNSLGVYVLHVAILFPLFAAGWSVAGEKAGGAVVLAAVALALVLGSTPVERATRWLVKPPVDRLLLKPSTRAPE</sequence>
<feature type="transmembrane region" description="Helical" evidence="1">
    <location>
        <begin position="134"/>
        <end position="151"/>
    </location>
</feature>
<feature type="transmembrane region" description="Helical" evidence="1">
    <location>
        <begin position="26"/>
        <end position="45"/>
    </location>
</feature>
<keyword evidence="1" id="KW-0812">Transmembrane</keyword>
<dbReference type="Pfam" id="PF01757">
    <property type="entry name" value="Acyl_transf_3"/>
    <property type="match status" value="1"/>
</dbReference>
<dbReference type="InterPro" id="IPR052734">
    <property type="entry name" value="Nod_factor_acetyltransferase"/>
</dbReference>
<comment type="caution">
    <text evidence="3">The sequence shown here is derived from an EMBL/GenBank/DDBJ whole genome shotgun (WGS) entry which is preliminary data.</text>
</comment>
<proteinExistence type="predicted"/>
<feature type="transmembrane region" description="Helical" evidence="1">
    <location>
        <begin position="192"/>
        <end position="213"/>
    </location>
</feature>